<keyword evidence="2" id="KW-0067">ATP-binding</keyword>
<dbReference type="Pfam" id="PF01121">
    <property type="entry name" value="CoaE"/>
    <property type="match status" value="1"/>
</dbReference>
<dbReference type="InterPro" id="IPR027417">
    <property type="entry name" value="P-loop_NTPase"/>
</dbReference>
<reference evidence="3 4" key="1">
    <citation type="submission" date="2019-03" db="EMBL/GenBank/DDBJ databases">
        <title>Characterization of a novel Mycoplasma cynos real-time PCR assay.</title>
        <authorList>
            <person name="Tallmadge R.L."/>
            <person name="Mitchell P.K."/>
            <person name="Goodman L."/>
        </authorList>
    </citation>
    <scope>NUCLEOTIDE SEQUENCE [LARGE SCALE GENOMIC DNA]</scope>
    <source>
        <strain evidence="3 4">1642</strain>
    </source>
</reference>
<keyword evidence="3" id="KW-0418">Kinase</keyword>
<name>A0A507SQR6_9BACT</name>
<dbReference type="GO" id="GO:0005524">
    <property type="term" value="F:ATP binding"/>
    <property type="evidence" value="ECO:0007669"/>
    <property type="project" value="UniProtKB-KW"/>
</dbReference>
<accession>A0A507SQR6</accession>
<keyword evidence="3" id="KW-0808">Transferase</keyword>
<sequence>MIAVIGKIGVGKSTFLHNCGVDEHKIFFTDKFVEKEYQKNGVLYNAIKSKIGDFLIDDNGVSKSKIREWINQTYSNINILEKVVMPEIFRALKKGNYELVELPILVNENFDFLPLFNMVLCLSTSEQKRQKNLLKRNVDKSTLRALDKKNDTKKAIKALFSKIPVVDIYMDNFESIDQNKKILKLVLLML</sequence>
<dbReference type="AlphaFoldDB" id="A0A507SQR6"/>
<gene>
    <name evidence="3" type="ORF">E1I18_02300</name>
</gene>
<dbReference type="Gene3D" id="3.40.50.300">
    <property type="entry name" value="P-loop containing nucleotide triphosphate hydrolases"/>
    <property type="match status" value="1"/>
</dbReference>
<protein>
    <submittedName>
        <fullName evidence="3">Dephospho-CoA kinase</fullName>
    </submittedName>
</protein>
<evidence type="ECO:0000313" key="4">
    <source>
        <dbReference type="Proteomes" id="UP000320801"/>
    </source>
</evidence>
<evidence type="ECO:0000256" key="2">
    <source>
        <dbReference type="ARBA" id="ARBA00022840"/>
    </source>
</evidence>
<organism evidence="3 4">
    <name type="scientific">Mycoplasmopsis mucosicanis</name>
    <dbReference type="NCBI Taxonomy" id="458208"/>
    <lineage>
        <taxon>Bacteria</taxon>
        <taxon>Bacillati</taxon>
        <taxon>Mycoplasmatota</taxon>
        <taxon>Mycoplasmoidales</taxon>
        <taxon>Metamycoplasmataceae</taxon>
        <taxon>Mycoplasmopsis</taxon>
    </lineage>
</organism>
<dbReference type="InterPro" id="IPR001977">
    <property type="entry name" value="Depp_CoAkinase"/>
</dbReference>
<evidence type="ECO:0000313" key="3">
    <source>
        <dbReference type="EMBL" id="TQC51493.1"/>
    </source>
</evidence>
<dbReference type="GO" id="GO:0015937">
    <property type="term" value="P:coenzyme A biosynthetic process"/>
    <property type="evidence" value="ECO:0007669"/>
    <property type="project" value="InterPro"/>
</dbReference>
<keyword evidence="1" id="KW-0547">Nucleotide-binding</keyword>
<comment type="caution">
    <text evidence="3">The sequence shown here is derived from an EMBL/GenBank/DDBJ whole genome shotgun (WGS) entry which is preliminary data.</text>
</comment>
<dbReference type="SUPFAM" id="SSF52540">
    <property type="entry name" value="P-loop containing nucleoside triphosphate hydrolases"/>
    <property type="match status" value="1"/>
</dbReference>
<proteinExistence type="predicted"/>
<dbReference type="GO" id="GO:0004140">
    <property type="term" value="F:dephospho-CoA kinase activity"/>
    <property type="evidence" value="ECO:0007669"/>
    <property type="project" value="InterPro"/>
</dbReference>
<dbReference type="Proteomes" id="UP000320801">
    <property type="component" value="Unassembled WGS sequence"/>
</dbReference>
<dbReference type="CDD" id="cd02022">
    <property type="entry name" value="DPCK"/>
    <property type="match status" value="1"/>
</dbReference>
<dbReference type="OrthoDB" id="399073at2"/>
<dbReference type="RefSeq" id="WP_141483986.1">
    <property type="nucleotide sequence ID" value="NZ_SMDN01000007.1"/>
</dbReference>
<evidence type="ECO:0000256" key="1">
    <source>
        <dbReference type="ARBA" id="ARBA00022741"/>
    </source>
</evidence>
<keyword evidence="4" id="KW-1185">Reference proteome</keyword>
<dbReference type="EMBL" id="SMDN01000007">
    <property type="protein sequence ID" value="TQC51493.1"/>
    <property type="molecule type" value="Genomic_DNA"/>
</dbReference>